<gene>
    <name evidence="1" type="ORF">MML48_7g00007002</name>
</gene>
<proteinExistence type="predicted"/>
<protein>
    <submittedName>
        <fullName evidence="1">Uncharacterized protein</fullName>
    </submittedName>
</protein>
<dbReference type="Proteomes" id="UP001056778">
    <property type="component" value="Chromosome 7"/>
</dbReference>
<accession>A0ACB9SRF7</accession>
<organism evidence="1 2">
    <name type="scientific">Holotrichia oblita</name>
    <name type="common">Chafer beetle</name>
    <dbReference type="NCBI Taxonomy" id="644536"/>
    <lineage>
        <taxon>Eukaryota</taxon>
        <taxon>Metazoa</taxon>
        <taxon>Ecdysozoa</taxon>
        <taxon>Arthropoda</taxon>
        <taxon>Hexapoda</taxon>
        <taxon>Insecta</taxon>
        <taxon>Pterygota</taxon>
        <taxon>Neoptera</taxon>
        <taxon>Endopterygota</taxon>
        <taxon>Coleoptera</taxon>
        <taxon>Polyphaga</taxon>
        <taxon>Scarabaeiformia</taxon>
        <taxon>Scarabaeidae</taxon>
        <taxon>Melolonthinae</taxon>
        <taxon>Holotrichia</taxon>
    </lineage>
</organism>
<name>A0ACB9SRF7_HOLOL</name>
<dbReference type="EMBL" id="CM043021">
    <property type="protein sequence ID" value="KAI4457353.1"/>
    <property type="molecule type" value="Genomic_DNA"/>
</dbReference>
<evidence type="ECO:0000313" key="2">
    <source>
        <dbReference type="Proteomes" id="UP001056778"/>
    </source>
</evidence>
<keyword evidence="2" id="KW-1185">Reference proteome</keyword>
<evidence type="ECO:0000313" key="1">
    <source>
        <dbReference type="EMBL" id="KAI4457353.1"/>
    </source>
</evidence>
<reference evidence="1" key="1">
    <citation type="submission" date="2022-04" db="EMBL/GenBank/DDBJ databases">
        <title>Chromosome-scale genome assembly of Holotrichia oblita Faldermann.</title>
        <authorList>
            <person name="Rongchong L."/>
        </authorList>
    </citation>
    <scope>NUCLEOTIDE SEQUENCE</scope>
    <source>
        <strain evidence="1">81SQS9</strain>
    </source>
</reference>
<comment type="caution">
    <text evidence="1">The sequence shown here is derived from an EMBL/GenBank/DDBJ whole genome shotgun (WGS) entry which is preliminary data.</text>
</comment>
<sequence length="136" mass="15279">MRDEPNIRSGSEQIANETQEDRLVIQGHPTIRNIPTVLFAVGHRPRELQESELQRRESARLDDATPTSGPKLFNLRFHRDVHGRIVGRSVHGTDTDELAACLPGFHHAEALLRSVPFPSEHAVFARPLVSSTDSFR</sequence>